<dbReference type="GO" id="GO:0033499">
    <property type="term" value="P:galactose catabolic process via UDP-galactose, Leloir pathway"/>
    <property type="evidence" value="ECO:0007669"/>
    <property type="project" value="TreeGrafter"/>
</dbReference>
<evidence type="ECO:0000256" key="10">
    <source>
        <dbReference type="ARBA" id="ARBA00031367"/>
    </source>
</evidence>
<evidence type="ECO:0000256" key="2">
    <source>
        <dbReference type="ARBA" id="ARBA00001911"/>
    </source>
</evidence>
<reference evidence="13 14" key="1">
    <citation type="submission" date="2017-09" db="EMBL/GenBank/DDBJ databases">
        <authorList>
            <person name="Ehlers B."/>
            <person name="Leendertz F.H."/>
        </authorList>
    </citation>
    <scope>NUCLEOTIDE SEQUENCE [LARGE SCALE GENOMIC DNA]</scope>
    <source>
        <strain evidence="13 14">CGMCC 4.7095</strain>
    </source>
</reference>
<evidence type="ECO:0000256" key="9">
    <source>
        <dbReference type="ARBA" id="ARBA00023277"/>
    </source>
</evidence>
<comment type="similarity">
    <text evidence="4">Belongs to the NAD(P)-dependent epimerase/dehydratase family.</text>
</comment>
<evidence type="ECO:0000256" key="7">
    <source>
        <dbReference type="ARBA" id="ARBA00023027"/>
    </source>
</evidence>
<dbReference type="NCBIfam" id="TIGR01179">
    <property type="entry name" value="galE"/>
    <property type="match status" value="1"/>
</dbReference>
<protein>
    <recommendedName>
        <fullName evidence="6">UDP-glucose 4-epimerase</fullName>
        <ecNumber evidence="5">5.1.3.2</ecNumber>
    </recommendedName>
    <alternativeName>
        <fullName evidence="11">Galactowaldenase</fullName>
    </alternativeName>
    <alternativeName>
        <fullName evidence="10">UDP-galactose 4-epimerase</fullName>
    </alternativeName>
</protein>
<evidence type="ECO:0000256" key="1">
    <source>
        <dbReference type="ARBA" id="ARBA00000083"/>
    </source>
</evidence>
<dbReference type="PANTHER" id="PTHR43725">
    <property type="entry name" value="UDP-GLUCOSE 4-EPIMERASE"/>
    <property type="match status" value="1"/>
</dbReference>
<organism evidence="13 14">
    <name type="scientific">Streptomyces zhaozhouensis</name>
    <dbReference type="NCBI Taxonomy" id="1300267"/>
    <lineage>
        <taxon>Bacteria</taxon>
        <taxon>Bacillati</taxon>
        <taxon>Actinomycetota</taxon>
        <taxon>Actinomycetes</taxon>
        <taxon>Kitasatosporales</taxon>
        <taxon>Streptomycetaceae</taxon>
        <taxon>Streptomyces</taxon>
    </lineage>
</organism>
<gene>
    <name evidence="13" type="ORF">SAMN06297387_1304</name>
</gene>
<dbReference type="GO" id="GO:0003978">
    <property type="term" value="F:UDP-glucose 4-epimerase activity"/>
    <property type="evidence" value="ECO:0007669"/>
    <property type="project" value="UniProtKB-EC"/>
</dbReference>
<keyword evidence="8" id="KW-0413">Isomerase</keyword>
<evidence type="ECO:0000313" key="14">
    <source>
        <dbReference type="Proteomes" id="UP000219072"/>
    </source>
</evidence>
<dbReference type="Gene3D" id="3.90.25.10">
    <property type="entry name" value="UDP-galactose 4-epimerase, domain 1"/>
    <property type="match status" value="1"/>
</dbReference>
<evidence type="ECO:0000256" key="11">
    <source>
        <dbReference type="ARBA" id="ARBA00033067"/>
    </source>
</evidence>
<dbReference type="PANTHER" id="PTHR43725:SF53">
    <property type="entry name" value="UDP-ARABINOSE 4-EPIMERASE 1"/>
    <property type="match status" value="1"/>
</dbReference>
<dbReference type="Proteomes" id="UP000219072">
    <property type="component" value="Unassembled WGS sequence"/>
</dbReference>
<dbReference type="Pfam" id="PF01370">
    <property type="entry name" value="Epimerase"/>
    <property type="match status" value="1"/>
</dbReference>
<comment type="cofactor">
    <cofactor evidence="2">
        <name>NAD(+)</name>
        <dbReference type="ChEBI" id="CHEBI:57540"/>
    </cofactor>
</comment>
<proteinExistence type="inferred from homology"/>
<dbReference type="RefSeq" id="WP_097233967.1">
    <property type="nucleotide sequence ID" value="NZ_OCNE01000030.1"/>
</dbReference>
<dbReference type="EMBL" id="OCNE01000030">
    <property type="protein sequence ID" value="SOD67294.1"/>
    <property type="molecule type" value="Genomic_DNA"/>
</dbReference>
<evidence type="ECO:0000256" key="5">
    <source>
        <dbReference type="ARBA" id="ARBA00013189"/>
    </source>
</evidence>
<keyword evidence="7" id="KW-0520">NAD</keyword>
<evidence type="ECO:0000256" key="4">
    <source>
        <dbReference type="ARBA" id="ARBA00007637"/>
    </source>
</evidence>
<evidence type="ECO:0000256" key="6">
    <source>
        <dbReference type="ARBA" id="ARBA00018569"/>
    </source>
</evidence>
<keyword evidence="14" id="KW-1185">Reference proteome</keyword>
<feature type="domain" description="NAD-dependent epimerase/dehydratase" evidence="12">
    <location>
        <begin position="3"/>
        <end position="240"/>
    </location>
</feature>
<dbReference type="InterPro" id="IPR036291">
    <property type="entry name" value="NAD(P)-bd_dom_sf"/>
</dbReference>
<evidence type="ECO:0000256" key="3">
    <source>
        <dbReference type="ARBA" id="ARBA00004947"/>
    </source>
</evidence>
<comment type="pathway">
    <text evidence="3">Carbohydrate metabolism; galactose metabolism.</text>
</comment>
<dbReference type="Gene3D" id="3.40.50.720">
    <property type="entry name" value="NAD(P)-binding Rossmann-like Domain"/>
    <property type="match status" value="1"/>
</dbReference>
<dbReference type="AlphaFoldDB" id="A0A286E8W0"/>
<comment type="catalytic activity">
    <reaction evidence="1">
        <text>UDP-alpha-D-glucose = UDP-alpha-D-galactose</text>
        <dbReference type="Rhea" id="RHEA:22168"/>
        <dbReference type="ChEBI" id="CHEBI:58885"/>
        <dbReference type="ChEBI" id="CHEBI:66914"/>
        <dbReference type="EC" id="5.1.3.2"/>
    </reaction>
</comment>
<dbReference type="PROSITE" id="PS51257">
    <property type="entry name" value="PROKAR_LIPOPROTEIN"/>
    <property type="match status" value="1"/>
</dbReference>
<evidence type="ECO:0000256" key="8">
    <source>
        <dbReference type="ARBA" id="ARBA00023235"/>
    </source>
</evidence>
<dbReference type="SUPFAM" id="SSF51735">
    <property type="entry name" value="NAD(P)-binding Rossmann-fold domains"/>
    <property type="match status" value="1"/>
</dbReference>
<dbReference type="InterPro" id="IPR005886">
    <property type="entry name" value="UDP_G4E"/>
</dbReference>
<sequence>MKVLIAGGAGYIGSTVASACLDRGITPVVLDSLVTGRREFAEGRAFYEGDIADGPLVDRIFAEHPEIGAVVHCAALIVVPDSVTDPIGYYRANVAKSLEFTGHLLRNGCHRLVFSSSASIYRAGEDLTVDEGSAIEPLSPYARTKAVCEGMFADIAAGTPLRVLSLRYFNPVGADPQLRTGLQLPRPSHALGQMILAGEEGRPFRITGTDYPTRDGSGLRDYVHVWDLAAAHLAALDAFDGLFTDGTRSTAINLGTGTGTTVRELLAAYNEVSDRPIEAVEAERRPGDSAGARTRGDRAERLLGWRARLPLTDGIRHSLRWAAARPTVLDERS</sequence>
<evidence type="ECO:0000259" key="12">
    <source>
        <dbReference type="Pfam" id="PF01370"/>
    </source>
</evidence>
<name>A0A286E8W0_9ACTN</name>
<dbReference type="EC" id="5.1.3.2" evidence="5"/>
<dbReference type="UniPathway" id="UPA00214"/>
<dbReference type="OrthoDB" id="9801785at2"/>
<dbReference type="InterPro" id="IPR001509">
    <property type="entry name" value="Epimerase_deHydtase"/>
</dbReference>
<evidence type="ECO:0000313" key="13">
    <source>
        <dbReference type="EMBL" id="SOD67294.1"/>
    </source>
</evidence>
<keyword evidence="9" id="KW-0119">Carbohydrate metabolism</keyword>
<accession>A0A286E8W0</accession>